<dbReference type="Gene3D" id="3.40.640.10">
    <property type="entry name" value="Type I PLP-dependent aspartate aminotransferase-like (Major domain)"/>
    <property type="match status" value="1"/>
</dbReference>
<name>A0A2W2AUZ7_9HYPH</name>
<evidence type="ECO:0000256" key="3">
    <source>
        <dbReference type="ARBA" id="ARBA00022898"/>
    </source>
</evidence>
<dbReference type="PIRSF" id="PIRSF001434">
    <property type="entry name" value="CGS"/>
    <property type="match status" value="1"/>
</dbReference>
<comment type="pathway">
    <text evidence="5">Amino-acid biosynthesis; L-methionine biosynthesis via de novo pathway; L-homocysteine from L-cystathionine: step 1/1.</text>
</comment>
<evidence type="ECO:0000256" key="6">
    <source>
        <dbReference type="ARBA" id="ARBA00047517"/>
    </source>
</evidence>
<sequence length="391" mass="42628">MSKAKPDLSALSPETRLVAAGRDYAEHGFVNPAVYHGSTVLFPDTAALSSRQQTYVYGRRGTPTSRAVEEAVALVEGGHNAKMLPSGMAAITTALLAFLKAGDHLLMVDTVYQPARHLCDGLLKGLGIETSYYDPLIGKGIAGLIRPNTRVVYAESPGSQTMEVQDIPAIAEAAHKAGALLFVDNTWGAGHYFKAFEHGADISIQAATKYLVGHSDAMMGTVTCSKETWEPFRHAYEEMGQFAGPDDMYLTLRGIRTLDVRLERHMKNALNVAEWLRGRAEVETVLYPALSNAPGHELWKRDFRGACGLFSVVLKPCSDKATAAFLDQLQLFGMGYSWGGFESLAVPFKPQRTATRWQPEGYSLRFHIGLEDPDDLKADLAEGFKALNSAS</sequence>
<dbReference type="SUPFAM" id="SSF53383">
    <property type="entry name" value="PLP-dependent transferases"/>
    <property type="match status" value="1"/>
</dbReference>
<dbReference type="AlphaFoldDB" id="A0A2W2AUZ7"/>
<dbReference type="PANTHER" id="PTHR43500">
    <property type="entry name" value="CYSTATHIONINE BETA-LYASE-RELATED"/>
    <property type="match status" value="1"/>
</dbReference>
<gene>
    <name evidence="10" type="primary">metC</name>
    <name evidence="10" type="ORF">DK847_13945</name>
</gene>
<dbReference type="Gene3D" id="3.90.1150.10">
    <property type="entry name" value="Aspartate Aminotransferase, domain 1"/>
    <property type="match status" value="1"/>
</dbReference>
<dbReference type="InterPro" id="IPR006233">
    <property type="entry name" value="Cys_b_lyase_bac"/>
</dbReference>
<dbReference type="NCBIfam" id="TIGR01324">
    <property type="entry name" value="cysta_beta_ly_B"/>
    <property type="match status" value="1"/>
</dbReference>
<evidence type="ECO:0000256" key="1">
    <source>
        <dbReference type="ARBA" id="ARBA00001933"/>
    </source>
</evidence>
<dbReference type="EMBL" id="QKVK01000006">
    <property type="protein sequence ID" value="PZF76440.1"/>
    <property type="molecule type" value="Genomic_DNA"/>
</dbReference>
<proteinExistence type="inferred from homology"/>
<dbReference type="GO" id="GO:0047804">
    <property type="term" value="F:cysteine-S-conjugate beta-lyase activity"/>
    <property type="evidence" value="ECO:0007669"/>
    <property type="project" value="UniProtKB-EC"/>
</dbReference>
<protein>
    <submittedName>
        <fullName evidence="10">Cystathionine beta-lyase</fullName>
    </submittedName>
</protein>
<comment type="cofactor">
    <cofactor evidence="1 9">
        <name>pyridoxal 5'-phosphate</name>
        <dbReference type="ChEBI" id="CHEBI:597326"/>
    </cofactor>
</comment>
<dbReference type="InterPro" id="IPR015422">
    <property type="entry name" value="PyrdxlP-dep_Trfase_small"/>
</dbReference>
<evidence type="ECO:0000313" key="10">
    <source>
        <dbReference type="EMBL" id="PZF76440.1"/>
    </source>
</evidence>
<evidence type="ECO:0000256" key="2">
    <source>
        <dbReference type="ARBA" id="ARBA00009077"/>
    </source>
</evidence>
<evidence type="ECO:0000256" key="7">
    <source>
        <dbReference type="ARBA" id="ARBA00047625"/>
    </source>
</evidence>
<reference evidence="11" key="1">
    <citation type="submission" date="2018-06" db="EMBL/GenBank/DDBJ databases">
        <title>Aestuariibacter litoralis strain KCTC 52945T.</title>
        <authorList>
            <person name="Li X."/>
            <person name="Salam N."/>
            <person name="Li J.-L."/>
            <person name="Chen Y.-M."/>
            <person name="Yang Z.-W."/>
            <person name="Zhang L.-Y."/>
            <person name="Han M.-X."/>
            <person name="Xiao M."/>
            <person name="Li W.-J."/>
        </authorList>
    </citation>
    <scope>NUCLEOTIDE SEQUENCE [LARGE SCALE GENOMIC DNA]</scope>
    <source>
        <strain evidence="11">KCTC 52945</strain>
    </source>
</reference>
<dbReference type="InterPro" id="IPR000277">
    <property type="entry name" value="Cys/Met-Metab_PyrdxlP-dep_enz"/>
</dbReference>
<comment type="catalytic activity">
    <reaction evidence="7">
        <text>an S-substituted L-cysteine + H2O = a thiol + pyruvate + NH4(+)</text>
        <dbReference type="Rhea" id="RHEA:18121"/>
        <dbReference type="ChEBI" id="CHEBI:15361"/>
        <dbReference type="ChEBI" id="CHEBI:15377"/>
        <dbReference type="ChEBI" id="CHEBI:28938"/>
        <dbReference type="ChEBI" id="CHEBI:29256"/>
        <dbReference type="ChEBI" id="CHEBI:58717"/>
        <dbReference type="EC" id="4.4.1.13"/>
    </reaction>
</comment>
<dbReference type="InterPro" id="IPR015421">
    <property type="entry name" value="PyrdxlP-dep_Trfase_major"/>
</dbReference>
<evidence type="ECO:0000256" key="9">
    <source>
        <dbReference type="RuleBase" id="RU362118"/>
    </source>
</evidence>
<comment type="catalytic activity">
    <reaction evidence="6">
        <text>L,L-cystathionine + H2O = L-homocysteine + pyruvate + NH4(+)</text>
        <dbReference type="Rhea" id="RHEA:13965"/>
        <dbReference type="ChEBI" id="CHEBI:15361"/>
        <dbReference type="ChEBI" id="CHEBI:15377"/>
        <dbReference type="ChEBI" id="CHEBI:28938"/>
        <dbReference type="ChEBI" id="CHEBI:58161"/>
        <dbReference type="ChEBI" id="CHEBI:58199"/>
    </reaction>
</comment>
<dbReference type="InterPro" id="IPR054542">
    <property type="entry name" value="Cys_met_metab_PP"/>
</dbReference>
<dbReference type="PROSITE" id="PS00868">
    <property type="entry name" value="CYS_MET_METAB_PP"/>
    <property type="match status" value="1"/>
</dbReference>
<dbReference type="GO" id="GO:0030170">
    <property type="term" value="F:pyridoxal phosphate binding"/>
    <property type="evidence" value="ECO:0007669"/>
    <property type="project" value="InterPro"/>
</dbReference>
<feature type="modified residue" description="N6-(pyridoxal phosphate)lysine" evidence="8">
    <location>
        <position position="209"/>
    </location>
</feature>
<dbReference type="CDD" id="cd00614">
    <property type="entry name" value="CGS_like"/>
    <property type="match status" value="1"/>
</dbReference>
<dbReference type="RefSeq" id="WP_111199275.1">
    <property type="nucleotide sequence ID" value="NZ_QKVK01000006.1"/>
</dbReference>
<accession>A0A2W2AUZ7</accession>
<dbReference type="GO" id="GO:0019346">
    <property type="term" value="P:transsulfuration"/>
    <property type="evidence" value="ECO:0007669"/>
    <property type="project" value="InterPro"/>
</dbReference>
<evidence type="ECO:0000256" key="5">
    <source>
        <dbReference type="ARBA" id="ARBA00046315"/>
    </source>
</evidence>
<keyword evidence="11" id="KW-1185">Reference proteome</keyword>
<keyword evidence="4 10" id="KW-0456">Lyase</keyword>
<comment type="similarity">
    <text evidence="2 9">Belongs to the trans-sulfuration enzymes family.</text>
</comment>
<dbReference type="Pfam" id="PF01053">
    <property type="entry name" value="Cys_Met_Meta_PP"/>
    <property type="match status" value="1"/>
</dbReference>
<comment type="caution">
    <text evidence="10">The sequence shown here is derived from an EMBL/GenBank/DDBJ whole genome shotgun (WGS) entry which is preliminary data.</text>
</comment>
<evidence type="ECO:0000256" key="4">
    <source>
        <dbReference type="ARBA" id="ARBA00023239"/>
    </source>
</evidence>
<dbReference type="InterPro" id="IPR015424">
    <property type="entry name" value="PyrdxlP-dep_Trfase"/>
</dbReference>
<dbReference type="FunFam" id="3.40.640.10:FF:000046">
    <property type="entry name" value="Cystathionine gamma-lyase"/>
    <property type="match status" value="1"/>
</dbReference>
<dbReference type="PANTHER" id="PTHR43500:SF1">
    <property type="entry name" value="CYSTATHIONINE BETA-LYASE-RELATED"/>
    <property type="match status" value="1"/>
</dbReference>
<keyword evidence="3 8" id="KW-0663">Pyridoxal phosphate</keyword>
<evidence type="ECO:0000313" key="11">
    <source>
        <dbReference type="Proteomes" id="UP000248795"/>
    </source>
</evidence>
<dbReference type="GO" id="GO:0019450">
    <property type="term" value="P:L-cysteine catabolic process to pyruvate"/>
    <property type="evidence" value="ECO:0007669"/>
    <property type="project" value="TreeGrafter"/>
</dbReference>
<evidence type="ECO:0000256" key="8">
    <source>
        <dbReference type="PIRSR" id="PIRSR001434-2"/>
    </source>
</evidence>
<dbReference type="Proteomes" id="UP000248795">
    <property type="component" value="Unassembled WGS sequence"/>
</dbReference>
<organism evidence="10 11">
    <name type="scientific">Aestuariivirga litoralis</name>
    <dbReference type="NCBI Taxonomy" id="2650924"/>
    <lineage>
        <taxon>Bacteria</taxon>
        <taxon>Pseudomonadati</taxon>
        <taxon>Pseudomonadota</taxon>
        <taxon>Alphaproteobacteria</taxon>
        <taxon>Hyphomicrobiales</taxon>
        <taxon>Aestuariivirgaceae</taxon>
        <taxon>Aestuariivirga</taxon>
    </lineage>
</organism>